<dbReference type="GO" id="GO:0003677">
    <property type="term" value="F:DNA binding"/>
    <property type="evidence" value="ECO:0007669"/>
    <property type="project" value="UniProtKB-KW"/>
</dbReference>
<dbReference type="Pfam" id="PF02739">
    <property type="entry name" value="5_3_exonuc_N"/>
    <property type="match status" value="1"/>
</dbReference>
<dbReference type="GO" id="GO:0033567">
    <property type="term" value="P:DNA replication, Okazaki fragment processing"/>
    <property type="evidence" value="ECO:0007669"/>
    <property type="project" value="InterPro"/>
</dbReference>
<keyword evidence="1" id="KW-0540">Nuclease</keyword>
<comment type="caution">
    <text evidence="8">The sequence shown here is derived from an EMBL/GenBank/DDBJ whole genome shotgun (WGS) entry which is preliminary data.</text>
</comment>
<evidence type="ECO:0000256" key="4">
    <source>
        <dbReference type="ARBA" id="ARBA00023125"/>
    </source>
</evidence>
<dbReference type="Gene3D" id="1.10.150.20">
    <property type="entry name" value="5' to 3' exonuclease, C-terminal subdomain"/>
    <property type="match status" value="1"/>
</dbReference>
<accession>A0A921GPB1</accession>
<dbReference type="InterPro" id="IPR008918">
    <property type="entry name" value="HhH2"/>
</dbReference>
<dbReference type="SUPFAM" id="SSF47807">
    <property type="entry name" value="5' to 3' exonuclease, C-terminal subdomain"/>
    <property type="match status" value="1"/>
</dbReference>
<keyword evidence="2" id="KW-0378">Hydrolase</keyword>
<dbReference type="SMART" id="SM00279">
    <property type="entry name" value="HhH2"/>
    <property type="match status" value="1"/>
</dbReference>
<organism evidence="8 9">
    <name type="scientific">Brachybacterium paraconglomeratum</name>
    <dbReference type="NCBI Taxonomy" id="173362"/>
    <lineage>
        <taxon>Bacteria</taxon>
        <taxon>Bacillati</taxon>
        <taxon>Actinomycetota</taxon>
        <taxon>Actinomycetes</taxon>
        <taxon>Micrococcales</taxon>
        <taxon>Dermabacteraceae</taxon>
        <taxon>Brachybacterium</taxon>
    </lineage>
</organism>
<dbReference type="SUPFAM" id="SSF88723">
    <property type="entry name" value="PIN domain-like"/>
    <property type="match status" value="1"/>
</dbReference>
<dbReference type="Gene3D" id="3.40.50.1010">
    <property type="entry name" value="5'-nuclease"/>
    <property type="match status" value="1"/>
</dbReference>
<dbReference type="EMBL" id="DYWO01000247">
    <property type="protein sequence ID" value="HJF49804.1"/>
    <property type="molecule type" value="Genomic_DNA"/>
</dbReference>
<dbReference type="GO" id="GO:0008409">
    <property type="term" value="F:5'-3' exonuclease activity"/>
    <property type="evidence" value="ECO:0007669"/>
    <property type="project" value="InterPro"/>
</dbReference>
<dbReference type="InterPro" id="IPR002421">
    <property type="entry name" value="5-3_exonuclease"/>
</dbReference>
<name>A0A921GPB1_9MICO</name>
<reference evidence="8" key="2">
    <citation type="submission" date="2021-09" db="EMBL/GenBank/DDBJ databases">
        <authorList>
            <person name="Gilroy R."/>
        </authorList>
    </citation>
    <scope>NUCLEOTIDE SEQUENCE</scope>
    <source>
        <strain evidence="8">1647</strain>
    </source>
</reference>
<dbReference type="InterPro" id="IPR029060">
    <property type="entry name" value="PIN-like_dom_sf"/>
</dbReference>
<evidence type="ECO:0000313" key="8">
    <source>
        <dbReference type="EMBL" id="HJF49804.1"/>
    </source>
</evidence>
<feature type="non-terminal residue" evidence="8">
    <location>
        <position position="305"/>
    </location>
</feature>
<dbReference type="InterPro" id="IPR036279">
    <property type="entry name" value="5-3_exonuclease_C_sf"/>
</dbReference>
<dbReference type="FunFam" id="1.10.150.20:FF:000003">
    <property type="entry name" value="DNA polymerase I"/>
    <property type="match status" value="1"/>
</dbReference>
<proteinExistence type="predicted"/>
<evidence type="ECO:0000256" key="5">
    <source>
        <dbReference type="ARBA" id="ARBA00049957"/>
    </source>
</evidence>
<evidence type="ECO:0000313" key="9">
    <source>
        <dbReference type="Proteomes" id="UP000775129"/>
    </source>
</evidence>
<dbReference type="PANTHER" id="PTHR42646">
    <property type="entry name" value="FLAP ENDONUCLEASE XNI"/>
    <property type="match status" value="1"/>
</dbReference>
<dbReference type="SMART" id="SM00475">
    <property type="entry name" value="53EXOc"/>
    <property type="match status" value="1"/>
</dbReference>
<dbReference type="CDD" id="cd09898">
    <property type="entry name" value="H3TH_53EXO"/>
    <property type="match status" value="1"/>
</dbReference>
<dbReference type="Pfam" id="PF01367">
    <property type="entry name" value="5_3_exonuc"/>
    <property type="match status" value="1"/>
</dbReference>
<evidence type="ECO:0000256" key="6">
    <source>
        <dbReference type="ARBA" id="ARBA00050026"/>
    </source>
</evidence>
<evidence type="ECO:0000256" key="1">
    <source>
        <dbReference type="ARBA" id="ARBA00022722"/>
    </source>
</evidence>
<keyword evidence="3" id="KW-0269">Exonuclease</keyword>
<dbReference type="GO" id="GO:0017108">
    <property type="term" value="F:5'-flap endonuclease activity"/>
    <property type="evidence" value="ECO:0007669"/>
    <property type="project" value="InterPro"/>
</dbReference>
<reference evidence="8" key="1">
    <citation type="journal article" date="2021" name="PeerJ">
        <title>Extensive microbial diversity within the chicken gut microbiome revealed by metagenomics and culture.</title>
        <authorList>
            <person name="Gilroy R."/>
            <person name="Ravi A."/>
            <person name="Getino M."/>
            <person name="Pursley I."/>
            <person name="Horton D.L."/>
            <person name="Alikhan N.F."/>
            <person name="Baker D."/>
            <person name="Gharbi K."/>
            <person name="Hall N."/>
            <person name="Watson M."/>
            <person name="Adriaenssens E.M."/>
            <person name="Foster-Nyarko E."/>
            <person name="Jarju S."/>
            <person name="Secka A."/>
            <person name="Antonio M."/>
            <person name="Oren A."/>
            <person name="Chaudhuri R.R."/>
            <person name="La Ragione R."/>
            <person name="Hildebrand F."/>
            <person name="Pallen M.J."/>
        </authorList>
    </citation>
    <scope>NUCLEOTIDE SEQUENCE</scope>
    <source>
        <strain evidence="8">1647</strain>
    </source>
</reference>
<gene>
    <name evidence="8" type="ORF">K8W24_08400</name>
</gene>
<dbReference type="InterPro" id="IPR020045">
    <property type="entry name" value="DNA_polI_H3TH"/>
</dbReference>
<dbReference type="InterPro" id="IPR038969">
    <property type="entry name" value="FEN"/>
</dbReference>
<evidence type="ECO:0000256" key="2">
    <source>
        <dbReference type="ARBA" id="ARBA00022801"/>
    </source>
</evidence>
<sequence>MSASDTDDQRLLLIDGHAMAFRAFFALPADGFSDGRGQATNAVYGFTRMLINVVASERPTHLAVAFDLPGGTFRDRIFDQYKGGRDETPQAFHGQIGLIQQVLDALGVRWLTYEDYEADDIIATLATRAEEQGHEALIVSSDRDAIQLVGEKVTLLQPVKGVTEMRRMTPAAVEEKYGIPPERYPDLAALVGEAADNLPGVPGVGPKTAAKWILQYDGLEGVLAHAEEIKGKAGQSLRDHVEGVRRNRLMNAAFTTLELPEDPGHYALGGGDRTRVLEVFDDLAFGDTIRRDLPAALLGEDVAEE</sequence>
<dbReference type="InterPro" id="IPR020046">
    <property type="entry name" value="5-3_exonucl_a-hlix_arch_N"/>
</dbReference>
<dbReference type="Proteomes" id="UP000775129">
    <property type="component" value="Unassembled WGS sequence"/>
</dbReference>
<dbReference type="AlphaFoldDB" id="A0A921GPB1"/>
<protein>
    <recommendedName>
        <fullName evidence="6">5'-3' exonuclease</fullName>
    </recommendedName>
</protein>
<comment type="function">
    <text evidence="5">5'-3' exonuclease acting preferentially on double-stranded DNA.</text>
</comment>
<keyword evidence="4" id="KW-0238">DNA-binding</keyword>
<feature type="domain" description="5'-3' exonuclease" evidence="7">
    <location>
        <begin position="9"/>
        <end position="269"/>
    </location>
</feature>
<dbReference type="CDD" id="cd09859">
    <property type="entry name" value="PIN_53EXO"/>
    <property type="match status" value="1"/>
</dbReference>
<evidence type="ECO:0000256" key="3">
    <source>
        <dbReference type="ARBA" id="ARBA00022839"/>
    </source>
</evidence>
<dbReference type="PANTHER" id="PTHR42646:SF2">
    <property type="entry name" value="5'-3' EXONUCLEASE FAMILY PROTEIN"/>
    <property type="match status" value="1"/>
</dbReference>
<dbReference type="FunFam" id="3.40.50.1010:FF:000001">
    <property type="entry name" value="DNA polymerase I"/>
    <property type="match status" value="1"/>
</dbReference>
<evidence type="ECO:0000259" key="7">
    <source>
        <dbReference type="SMART" id="SM00475"/>
    </source>
</evidence>